<dbReference type="SMART" id="SM00052">
    <property type="entry name" value="EAL"/>
    <property type="match status" value="1"/>
</dbReference>
<dbReference type="PANTHER" id="PTHR44757">
    <property type="entry name" value="DIGUANYLATE CYCLASE DGCP"/>
    <property type="match status" value="1"/>
</dbReference>
<dbReference type="SMART" id="SM00091">
    <property type="entry name" value="PAS"/>
    <property type="match status" value="2"/>
</dbReference>
<keyword evidence="5" id="KW-0614">Plasmid</keyword>
<feature type="domain" description="GGDEF" evidence="4">
    <location>
        <begin position="388"/>
        <end position="520"/>
    </location>
</feature>
<dbReference type="Gene3D" id="3.30.450.20">
    <property type="entry name" value="PAS domain"/>
    <property type="match status" value="2"/>
</dbReference>
<evidence type="ECO:0000313" key="5">
    <source>
        <dbReference type="EMBL" id="ABP72445.1"/>
    </source>
</evidence>
<dbReference type="Pfam" id="PF00563">
    <property type="entry name" value="EAL"/>
    <property type="match status" value="1"/>
</dbReference>
<evidence type="ECO:0000259" key="3">
    <source>
        <dbReference type="PROSITE" id="PS50883"/>
    </source>
</evidence>
<dbReference type="BioCyc" id="RSPH349102:G1G8M-3680-MONOMER"/>
<dbReference type="Gene3D" id="3.30.70.270">
    <property type="match status" value="1"/>
</dbReference>
<dbReference type="InterPro" id="IPR000700">
    <property type="entry name" value="PAS-assoc_C"/>
</dbReference>
<feature type="domain" description="PAS" evidence="1">
    <location>
        <begin position="222"/>
        <end position="268"/>
    </location>
</feature>
<dbReference type="InterPro" id="IPR000160">
    <property type="entry name" value="GGDEF_dom"/>
</dbReference>
<name>A4WYI1_CERS5</name>
<evidence type="ECO:0000259" key="1">
    <source>
        <dbReference type="PROSITE" id="PS50112"/>
    </source>
</evidence>
<sequence length="796" mass="87451">MQIRMPLMKFMPALTRRAPEFVAAVYAVLSALWILFSDRTVALLAENPAAHHAVQTYKGLGFITASSLVLYLVLRSAWSELSASNARLTEAERRLADVIRGGEVGTWQFDLGTGIILINDRWAELIGYSRSDIEPVTIEFWNRIVHPEDLARMRERHLRQFAEGNHVLANEIRLRHRQGHWVWIMSRGRVTGFSADGAPVLMSGVHMDISRRKALEDELQVERNLLRRVMETSVSAVLAFDGTNRVIFANREAEAVLGAPAEQLVGRTVDDPGWGISDGDGSELPLGRYPVVRAATENKVLRGLRLDVQHPQKGARVLSVNVAPVEQGDSRVRVVAAFTDVTEQIEAERTLAAAAEDALYQALHDPMTRLPNRVLFRECLEAAVRHGGRLALIFIDLDNFKQINDRFGHFVGDRVILDVGRKLGAAVPPDSTVARIGGDEFTVLVPLAADDSIEDRVASLVREIEQPVTVEGNIFYLTASFGVSLFPDDATDADTMVRNADLAMYAAKAKGRNQCVRFDAALREQSSQLGILGQGLQRAIRQRHLELYLQPKVALSEGRPIVGAEALLRWNDPELGSISPARFIPVAESCGLIRSLDQHVTDLLCELLERWRDKGLHLPVFVNISAETLASEGFADGFLGKLERLAIPPARVGIEITEGSLLGTSHVTRSNVGRLTSAGIPLSVDDFGTGYSSLGYLHRLALSELKIDRSFVAQIGTGRDGAEAIVRAVLALGRALGLRTVAEGVETGFQCDWLIREGCDQAQGFLFGPPVPVAEFERLVAGWRREVSPPAPAHLN</sequence>
<dbReference type="InterPro" id="IPR052155">
    <property type="entry name" value="Biofilm_reg_signaling"/>
</dbReference>
<accession>A4WYI1</accession>
<dbReference type="EMBL" id="CP000662">
    <property type="protein sequence ID" value="ABP72445.1"/>
    <property type="molecule type" value="Genomic_DNA"/>
</dbReference>
<proteinExistence type="predicted"/>
<protein>
    <submittedName>
        <fullName evidence="5">Diguanylate cyclase/phosphodiesterase with PAS/PAC sensor(S)</fullName>
    </submittedName>
</protein>
<geneLocation type="plasmid" evidence="5">
    <name>pRSPA01</name>
</geneLocation>
<dbReference type="SUPFAM" id="SSF55785">
    <property type="entry name" value="PYP-like sensor domain (PAS domain)"/>
    <property type="match status" value="2"/>
</dbReference>
<dbReference type="PROSITE" id="PS50113">
    <property type="entry name" value="PAC"/>
    <property type="match status" value="1"/>
</dbReference>
<dbReference type="SMART" id="SM00086">
    <property type="entry name" value="PAC"/>
    <property type="match status" value="1"/>
</dbReference>
<evidence type="ECO:0000259" key="4">
    <source>
        <dbReference type="PROSITE" id="PS50887"/>
    </source>
</evidence>
<dbReference type="InterPro" id="IPR035919">
    <property type="entry name" value="EAL_sf"/>
</dbReference>
<dbReference type="CDD" id="cd01949">
    <property type="entry name" value="GGDEF"/>
    <property type="match status" value="1"/>
</dbReference>
<dbReference type="HOGENOM" id="CLU_000445_70_20_5"/>
<dbReference type="SMART" id="SM00267">
    <property type="entry name" value="GGDEF"/>
    <property type="match status" value="1"/>
</dbReference>
<dbReference type="AlphaFoldDB" id="A4WYI1"/>
<dbReference type="InterPro" id="IPR035965">
    <property type="entry name" value="PAS-like_dom_sf"/>
</dbReference>
<gene>
    <name evidence="5" type="ordered locus">Rsph17025_3576</name>
</gene>
<dbReference type="InterPro" id="IPR013656">
    <property type="entry name" value="PAS_4"/>
</dbReference>
<dbReference type="PANTHER" id="PTHR44757:SF2">
    <property type="entry name" value="BIOFILM ARCHITECTURE MAINTENANCE PROTEIN MBAA"/>
    <property type="match status" value="1"/>
</dbReference>
<feature type="domain" description="PAC" evidence="2">
    <location>
        <begin position="168"/>
        <end position="221"/>
    </location>
</feature>
<dbReference type="Gene3D" id="3.20.20.450">
    <property type="entry name" value="EAL domain"/>
    <property type="match status" value="1"/>
</dbReference>
<dbReference type="SUPFAM" id="SSF55073">
    <property type="entry name" value="Nucleotide cyclase"/>
    <property type="match status" value="1"/>
</dbReference>
<dbReference type="PROSITE" id="PS50887">
    <property type="entry name" value="GGDEF"/>
    <property type="match status" value="1"/>
</dbReference>
<reference evidence="5" key="1">
    <citation type="submission" date="2007-04" db="EMBL/GenBank/DDBJ databases">
        <title>Complete sequence of plasmid pRSPA01 of Rhodobacter sphaeroides ATCC 17025.</title>
        <authorList>
            <consortium name="US DOE Joint Genome Institute"/>
            <person name="Copeland A."/>
            <person name="Lucas S."/>
            <person name="Lapidus A."/>
            <person name="Barry K."/>
            <person name="Detter J.C."/>
            <person name="Glavina del Rio T."/>
            <person name="Hammon N."/>
            <person name="Israni S."/>
            <person name="Dalin E."/>
            <person name="Tice H."/>
            <person name="Pitluck S."/>
            <person name="Chertkov O."/>
            <person name="Brettin T."/>
            <person name="Bruce D."/>
            <person name="Han C."/>
            <person name="Schmutz J."/>
            <person name="Larimer F."/>
            <person name="Land M."/>
            <person name="Hauser L."/>
            <person name="Kyrpides N."/>
            <person name="Kim E."/>
            <person name="Richardson P."/>
            <person name="Mackenzie C."/>
            <person name="Choudhary M."/>
            <person name="Donohue T.J."/>
            <person name="Kaplan S."/>
        </authorList>
    </citation>
    <scope>NUCLEOTIDE SEQUENCE [LARGE SCALE GENOMIC DNA]</scope>
    <source>
        <strain evidence="5">ATCC 17025</strain>
        <plasmid evidence="5">pRSPA01</plasmid>
    </source>
</reference>
<feature type="domain" description="EAL" evidence="3">
    <location>
        <begin position="529"/>
        <end position="784"/>
    </location>
</feature>
<dbReference type="NCBIfam" id="TIGR00254">
    <property type="entry name" value="GGDEF"/>
    <property type="match status" value="1"/>
</dbReference>
<dbReference type="InterPro" id="IPR001633">
    <property type="entry name" value="EAL_dom"/>
</dbReference>
<dbReference type="PROSITE" id="PS50112">
    <property type="entry name" value="PAS"/>
    <property type="match status" value="2"/>
</dbReference>
<evidence type="ECO:0000259" key="2">
    <source>
        <dbReference type="PROSITE" id="PS50113"/>
    </source>
</evidence>
<dbReference type="Pfam" id="PF00990">
    <property type="entry name" value="GGDEF"/>
    <property type="match status" value="1"/>
</dbReference>
<organism evidence="5">
    <name type="scientific">Cereibacter sphaeroides (strain ATCC 17025 / ATH 2.4.3)</name>
    <name type="common">Rhodobacter sphaeroides</name>
    <dbReference type="NCBI Taxonomy" id="349102"/>
    <lineage>
        <taxon>Bacteria</taxon>
        <taxon>Pseudomonadati</taxon>
        <taxon>Pseudomonadota</taxon>
        <taxon>Alphaproteobacteria</taxon>
        <taxon>Rhodobacterales</taxon>
        <taxon>Paracoccaceae</taxon>
        <taxon>Cereibacter</taxon>
    </lineage>
</organism>
<dbReference type="PROSITE" id="PS50883">
    <property type="entry name" value="EAL"/>
    <property type="match status" value="1"/>
</dbReference>
<dbReference type="KEGG" id="rsq:Rsph17025_3576"/>
<dbReference type="InterPro" id="IPR043128">
    <property type="entry name" value="Rev_trsase/Diguanyl_cyclase"/>
</dbReference>
<dbReference type="Pfam" id="PF08447">
    <property type="entry name" value="PAS_3"/>
    <property type="match status" value="1"/>
</dbReference>
<dbReference type="InterPro" id="IPR000014">
    <property type="entry name" value="PAS"/>
</dbReference>
<dbReference type="CDD" id="cd01948">
    <property type="entry name" value="EAL"/>
    <property type="match status" value="1"/>
</dbReference>
<feature type="domain" description="PAS" evidence="1">
    <location>
        <begin position="91"/>
        <end position="165"/>
    </location>
</feature>
<dbReference type="Pfam" id="PF08448">
    <property type="entry name" value="PAS_4"/>
    <property type="match status" value="1"/>
</dbReference>
<dbReference type="SUPFAM" id="SSF141868">
    <property type="entry name" value="EAL domain-like"/>
    <property type="match status" value="1"/>
</dbReference>
<dbReference type="InterPro" id="IPR001610">
    <property type="entry name" value="PAC"/>
</dbReference>
<dbReference type="InterPro" id="IPR013655">
    <property type="entry name" value="PAS_fold_3"/>
</dbReference>
<dbReference type="InterPro" id="IPR029787">
    <property type="entry name" value="Nucleotide_cyclase"/>
</dbReference>
<dbReference type="NCBIfam" id="TIGR00229">
    <property type="entry name" value="sensory_box"/>
    <property type="match status" value="2"/>
</dbReference>
<dbReference type="CDD" id="cd00130">
    <property type="entry name" value="PAS"/>
    <property type="match status" value="2"/>
</dbReference>